<organism evidence="2">
    <name type="scientific">uncultured Sporomusa sp</name>
    <dbReference type="NCBI Taxonomy" id="307249"/>
    <lineage>
        <taxon>Bacteria</taxon>
        <taxon>Bacillati</taxon>
        <taxon>Bacillota</taxon>
        <taxon>Negativicutes</taxon>
        <taxon>Selenomonadales</taxon>
        <taxon>Sporomusaceae</taxon>
        <taxon>Sporomusa</taxon>
        <taxon>environmental samples</taxon>
    </lineage>
</organism>
<accession>A0A212LLQ9</accession>
<dbReference type="RefSeq" id="WP_288183105.1">
    <property type="nucleotide sequence ID" value="NZ_LT608335.1"/>
</dbReference>
<dbReference type="EMBL" id="FMJE01000002">
    <property type="protein sequence ID" value="SCM78482.1"/>
    <property type="molecule type" value="Genomic_DNA"/>
</dbReference>
<sequence>MEAEDEIYKYYQDVYLDYRDRLEDSADEFAPSISNKEEIANLVELNQIIFPYSFGKNVRKVGLLLNCTWEPEHGLAVKFENEKIVEVGYQDIVL</sequence>
<feature type="domain" description="DUF6985" evidence="1">
    <location>
        <begin position="2"/>
        <end position="93"/>
    </location>
</feature>
<dbReference type="Pfam" id="PF22481">
    <property type="entry name" value="DUF6985"/>
    <property type="match status" value="1"/>
</dbReference>
<evidence type="ECO:0000313" key="2">
    <source>
        <dbReference type="EMBL" id="SCM78477.1"/>
    </source>
</evidence>
<protein>
    <recommendedName>
        <fullName evidence="1">DUF6985 domain-containing protein</fullName>
    </recommendedName>
</protein>
<dbReference type="AlphaFoldDB" id="A0A212LLQ9"/>
<evidence type="ECO:0000259" key="1">
    <source>
        <dbReference type="Pfam" id="PF22481"/>
    </source>
</evidence>
<name>A0A212LLQ9_9FIRM</name>
<dbReference type="EMBL" id="FMJE01000002">
    <property type="protein sequence ID" value="SCM78477.1"/>
    <property type="molecule type" value="Genomic_DNA"/>
</dbReference>
<gene>
    <name evidence="2" type="ORF">KL86SPO_20058</name>
    <name evidence="3" type="ORF">KL86SPO_20061</name>
</gene>
<evidence type="ECO:0000313" key="3">
    <source>
        <dbReference type="EMBL" id="SCM78482.1"/>
    </source>
</evidence>
<reference evidence="2" key="1">
    <citation type="submission" date="2016-08" db="EMBL/GenBank/DDBJ databases">
        <authorList>
            <person name="Seilhamer J.J."/>
        </authorList>
    </citation>
    <scope>NUCLEOTIDE SEQUENCE</scope>
    <source>
        <strain evidence="2">86</strain>
    </source>
</reference>
<dbReference type="InterPro" id="IPR054254">
    <property type="entry name" value="DUF6985"/>
</dbReference>
<proteinExistence type="predicted"/>